<dbReference type="SUPFAM" id="SSF51445">
    <property type="entry name" value="(Trans)glycosidases"/>
    <property type="match status" value="1"/>
</dbReference>
<dbReference type="Gene3D" id="3.40.50.1700">
    <property type="entry name" value="Glycoside hydrolase family 3 C-terminal domain"/>
    <property type="match status" value="1"/>
</dbReference>
<dbReference type="EC" id="3.2.1.21" evidence="4"/>
<feature type="region of interest" description="Disordered" evidence="15">
    <location>
        <begin position="776"/>
        <end position="870"/>
    </location>
</feature>
<dbReference type="InterPro" id="IPR017853">
    <property type="entry name" value="GH"/>
</dbReference>
<dbReference type="PROSITE" id="PS50948">
    <property type="entry name" value="PAN"/>
    <property type="match status" value="1"/>
</dbReference>
<evidence type="ECO:0000256" key="6">
    <source>
        <dbReference type="ARBA" id="ARBA00022729"/>
    </source>
</evidence>
<dbReference type="SUPFAM" id="SSF52279">
    <property type="entry name" value="Beta-D-glucan exohydrolase, C-terminal domain"/>
    <property type="match status" value="1"/>
</dbReference>
<evidence type="ECO:0000256" key="1">
    <source>
        <dbReference type="ARBA" id="ARBA00000448"/>
    </source>
</evidence>
<evidence type="ECO:0000256" key="14">
    <source>
        <dbReference type="SAM" id="Coils"/>
    </source>
</evidence>
<dbReference type="InterPro" id="IPR036881">
    <property type="entry name" value="Glyco_hydro_3_C_sf"/>
</dbReference>
<evidence type="ECO:0000256" key="15">
    <source>
        <dbReference type="SAM" id="MobiDB-lite"/>
    </source>
</evidence>
<comment type="similarity">
    <text evidence="3">Belongs to the glycosyl hydrolase 3 family.</text>
</comment>
<feature type="compositionally biased region" description="Low complexity" evidence="15">
    <location>
        <begin position="1518"/>
        <end position="1530"/>
    </location>
</feature>
<evidence type="ECO:0000256" key="4">
    <source>
        <dbReference type="ARBA" id="ARBA00012744"/>
    </source>
</evidence>
<dbReference type="Gene3D" id="3.20.20.300">
    <property type="entry name" value="Glycoside hydrolase, family 3, N-terminal domain"/>
    <property type="match status" value="1"/>
</dbReference>
<evidence type="ECO:0000256" key="12">
    <source>
        <dbReference type="ARBA" id="ARBA00041601"/>
    </source>
</evidence>
<keyword evidence="14" id="KW-0175">Coiled coil</keyword>
<dbReference type="Proteomes" id="UP001189429">
    <property type="component" value="Unassembled WGS sequence"/>
</dbReference>
<dbReference type="PRINTS" id="PR00133">
    <property type="entry name" value="GLHYDRLASE3"/>
</dbReference>
<evidence type="ECO:0000256" key="7">
    <source>
        <dbReference type="ARBA" id="ARBA00022801"/>
    </source>
</evidence>
<protein>
    <recommendedName>
        <fullName evidence="10">Probable beta-glucosidase G</fullName>
        <ecNumber evidence="4">3.2.1.21</ecNumber>
    </recommendedName>
    <alternativeName>
        <fullName evidence="11">Beta-D-glucoside glucohydrolase G</fullName>
    </alternativeName>
    <alternativeName>
        <fullName evidence="12">Cellobiase G</fullName>
    </alternativeName>
    <alternativeName>
        <fullName evidence="13">Gentiobiase G</fullName>
    </alternativeName>
</protein>
<dbReference type="EMBL" id="CAUYUJ010016390">
    <property type="protein sequence ID" value="CAK0864690.1"/>
    <property type="molecule type" value="Genomic_DNA"/>
</dbReference>
<feature type="domain" description="Apple" evidence="16">
    <location>
        <begin position="871"/>
        <end position="957"/>
    </location>
</feature>
<evidence type="ECO:0000256" key="11">
    <source>
        <dbReference type="ARBA" id="ARBA00041276"/>
    </source>
</evidence>
<dbReference type="PANTHER" id="PTHR42715">
    <property type="entry name" value="BETA-GLUCOSIDASE"/>
    <property type="match status" value="1"/>
</dbReference>
<feature type="region of interest" description="Disordered" evidence="15">
    <location>
        <begin position="112"/>
        <end position="137"/>
    </location>
</feature>
<comment type="subcellular location">
    <subcellularLocation>
        <location evidence="2">Secreted</location>
    </subcellularLocation>
</comment>
<evidence type="ECO:0000256" key="5">
    <source>
        <dbReference type="ARBA" id="ARBA00022525"/>
    </source>
</evidence>
<dbReference type="InterPro" id="IPR036962">
    <property type="entry name" value="Glyco_hydro_3_N_sf"/>
</dbReference>
<sequence>MQSEPCADRAGGAAIGGPSAGVPNVRASLRKSVPRAGVSPSVVLASFVVMLRVEAAGADREVARPASRTPAPVALGAEGDRGEQDEGGGEPPFREVPVPGNARLLESTGFSVFSGSAKGGERSPADLNFDQSAHPDDPPSAVVFPQCLGVWFMSTAIYPRGLKPASPALSEGMSNGKQTGGQRGRGNKATRDEATDTTVVTPTSGHGALRMRRGVCGGVGRTLARRLRRQTRWEVGESRASALAGCTHALREALRAHWVLADLAGCHYPAMGEQVAMARLLGLGGEVVLQAGLELADGSGARPAGALAWAAEGAPNGVEFAQDCCDMRAQCGWAPGDWSGGTGAGQGVASGSDSVGECGECGEYAMERYLMAKGAALLTGFRAGTEGEGPEGYESWRRRTWRKPATKPLWKVLEDAVAKREAAKAATVDDASNKADVAEARAERRRADFAGFGALFGGVDGPGSGQLGVEAGAFRCPLAPEAVDHDLEEVVAVARPPPRLRADLGGFGVLFGGVDGARCEGAAEQHGRVADLAVEADARPVGGAAPAAVSNSAWRRSRAAVSHAWLKEPRAEQLGIDACAPRRSRTPEAEGHDLETVYGTSDGFEQRAQAGGGGSADGAAGSGAGMRCSYGVSPDDVLGGMCGAVAHVEAIGCATIQVCPWSSSQPRDPGGGAADLVYGFLARLRKKAVHHSVIPEGQVNFIERLAVPSADVGPRIRPAFFSGCIWALGFLFMIKGITQLGFAVGYTLDAVGPIGVASVISICFFKEITESGGRGHAAKAKAEAPKHGGAGAPAPPARAAEAPPPKPSKTEAKGGHQGQGAKADASVPGPGHERAGAKALAAAAPPPTKPTREGAERQKPAEASEAEPAGCLRFPGVRLADGKGGAFAEVSGGKGKGALDADACEAACRSTTKCEQAIFSASANTCYMFQEVSRKLGDGVFEAEEKGSSDYHESMYCGANATAAQEVQQSINSALQEGKRSAGFLLKHGLERWENDSAEKQEAIRAVQQNWDEAERRASETLANLGVYDKVPLIHGEETISGYAGWLSTGNAGGGPLAMNDGPQGYNAYRKNLAGTATQLPALLCLAATFDPEQARRYAKTVAAEFAIKGSNVLLGPDVEVIRAPLSGRSFETLSGEDPFLGSALVGPFVREVQDRGIIATVKHWLDNNQEVFRQSMNVEVDDRAQHEIYMPVFKAAFEAGAGAVMCAYNKVRGDHACESNYLLTQLLREEVGFRGYVVSDWGAVHDGIKAANAGLDVEMPNGKYFSGLDVEGQADRVHQMAQHVLASMYASGQMDGKFTGAGEKGKVWAVSTNGWHKEVAKEINVAGTVILKNKDGLLPLDVTGKTIAMVGKYCDQAIEPAYGQGSVFAGGGSGYVETTGTVTPFEGLMEIAGNASTGAAKIWVAAKPEDAKGADVAVVCVAAHAEEGWDRADAEMPEAWNLLAPLRKKFPAMPVVVLAVTPGPVTTDSGLGRPRRRRRDDVHARRAGRPRLRGHPHWQAGAHRAPPRQPTREEGPRAASPRSSTRASAKVPTSRSGASG</sequence>
<evidence type="ECO:0000313" key="17">
    <source>
        <dbReference type="EMBL" id="CAK0864690.1"/>
    </source>
</evidence>
<evidence type="ECO:0000256" key="9">
    <source>
        <dbReference type="ARBA" id="ARBA00024983"/>
    </source>
</evidence>
<reference evidence="17" key="1">
    <citation type="submission" date="2023-10" db="EMBL/GenBank/DDBJ databases">
        <authorList>
            <person name="Chen Y."/>
            <person name="Shah S."/>
            <person name="Dougan E. K."/>
            <person name="Thang M."/>
            <person name="Chan C."/>
        </authorList>
    </citation>
    <scope>NUCLEOTIDE SEQUENCE [LARGE SCALE GENOMIC DNA]</scope>
</reference>
<keyword evidence="7" id="KW-0378">Hydrolase</keyword>
<evidence type="ECO:0000313" key="18">
    <source>
        <dbReference type="Proteomes" id="UP001189429"/>
    </source>
</evidence>
<feature type="coiled-coil region" evidence="14">
    <location>
        <begin position="990"/>
        <end position="1017"/>
    </location>
</feature>
<comment type="function">
    <text evidence="9">Beta-glucosidases are one of a number of cellulolytic enzymes involved in the degradation of cellulosic biomass. Catalyzes the last step releasing glucose from the inhibitory cellobiose.</text>
</comment>
<evidence type="ECO:0000256" key="2">
    <source>
        <dbReference type="ARBA" id="ARBA00004613"/>
    </source>
</evidence>
<keyword evidence="18" id="KW-1185">Reference proteome</keyword>
<feature type="compositionally biased region" description="Polar residues" evidence="15">
    <location>
        <begin position="1532"/>
        <end position="1541"/>
    </location>
</feature>
<evidence type="ECO:0000259" key="16">
    <source>
        <dbReference type="PROSITE" id="PS50948"/>
    </source>
</evidence>
<dbReference type="Pfam" id="PF01915">
    <property type="entry name" value="Glyco_hydro_3_C"/>
    <property type="match status" value="1"/>
</dbReference>
<feature type="region of interest" description="Disordered" evidence="15">
    <location>
        <begin position="1463"/>
        <end position="1541"/>
    </location>
</feature>
<keyword evidence="8" id="KW-0326">Glycosidase</keyword>
<name>A0ABN9V129_9DINO</name>
<evidence type="ECO:0000256" key="13">
    <source>
        <dbReference type="ARBA" id="ARBA00041808"/>
    </source>
</evidence>
<evidence type="ECO:0000256" key="3">
    <source>
        <dbReference type="ARBA" id="ARBA00005336"/>
    </source>
</evidence>
<dbReference type="InterPro" id="IPR002772">
    <property type="entry name" value="Glyco_hydro_3_C"/>
</dbReference>
<dbReference type="InterPro" id="IPR001764">
    <property type="entry name" value="Glyco_hydro_3_N"/>
</dbReference>
<evidence type="ECO:0000256" key="8">
    <source>
        <dbReference type="ARBA" id="ARBA00023295"/>
    </source>
</evidence>
<gene>
    <name evidence="17" type="ORF">PCOR1329_LOCUS52484</name>
</gene>
<feature type="region of interest" description="Disordered" evidence="15">
    <location>
        <begin position="1"/>
        <end position="25"/>
    </location>
</feature>
<keyword evidence="6" id="KW-0732">Signal</keyword>
<keyword evidence="5" id="KW-0964">Secreted</keyword>
<comment type="catalytic activity">
    <reaction evidence="1">
        <text>Hydrolysis of terminal, non-reducing beta-D-glucosyl residues with release of beta-D-glucose.</text>
        <dbReference type="EC" id="3.2.1.21"/>
    </reaction>
</comment>
<accession>A0ABN9V129</accession>
<feature type="compositionally biased region" description="Basic residues" evidence="15">
    <location>
        <begin position="1486"/>
        <end position="1497"/>
    </location>
</feature>
<feature type="region of interest" description="Disordered" evidence="15">
    <location>
        <begin position="168"/>
        <end position="206"/>
    </location>
</feature>
<feature type="compositionally biased region" description="Basic and acidic residues" evidence="15">
    <location>
        <begin position="850"/>
        <end position="862"/>
    </location>
</feature>
<proteinExistence type="inferred from homology"/>
<comment type="caution">
    <text evidence="17">The sequence shown here is derived from an EMBL/GenBank/DDBJ whole genome shotgun (WGS) entry which is preliminary data.</text>
</comment>
<dbReference type="Pfam" id="PF00933">
    <property type="entry name" value="Glyco_hydro_3"/>
    <property type="match status" value="1"/>
</dbReference>
<organism evidence="17 18">
    <name type="scientific">Prorocentrum cordatum</name>
    <dbReference type="NCBI Taxonomy" id="2364126"/>
    <lineage>
        <taxon>Eukaryota</taxon>
        <taxon>Sar</taxon>
        <taxon>Alveolata</taxon>
        <taxon>Dinophyceae</taxon>
        <taxon>Prorocentrales</taxon>
        <taxon>Prorocentraceae</taxon>
        <taxon>Prorocentrum</taxon>
    </lineage>
</organism>
<evidence type="ECO:0000256" key="10">
    <source>
        <dbReference type="ARBA" id="ARBA00039579"/>
    </source>
</evidence>
<dbReference type="PANTHER" id="PTHR42715:SF12">
    <property type="entry name" value="BETA-GLUCOSIDASE G-RELATED"/>
    <property type="match status" value="1"/>
</dbReference>
<dbReference type="InterPro" id="IPR003609">
    <property type="entry name" value="Pan_app"/>
</dbReference>
<feature type="region of interest" description="Disordered" evidence="15">
    <location>
        <begin position="59"/>
        <end position="99"/>
    </location>
</feature>
<dbReference type="InterPro" id="IPR050288">
    <property type="entry name" value="Cellulose_deg_GH3"/>
</dbReference>